<dbReference type="EMBL" id="JBHUPD010000004">
    <property type="protein sequence ID" value="MFD2874564.1"/>
    <property type="molecule type" value="Genomic_DNA"/>
</dbReference>
<organism evidence="2 3">
    <name type="scientific">Mucilaginibacter ximonensis</name>
    <dbReference type="NCBI Taxonomy" id="538021"/>
    <lineage>
        <taxon>Bacteria</taxon>
        <taxon>Pseudomonadati</taxon>
        <taxon>Bacteroidota</taxon>
        <taxon>Sphingobacteriia</taxon>
        <taxon>Sphingobacteriales</taxon>
        <taxon>Sphingobacteriaceae</taxon>
        <taxon>Mucilaginibacter</taxon>
    </lineage>
</organism>
<accession>A0ABW5YHP5</accession>
<comment type="caution">
    <text evidence="2">The sequence shown here is derived from an EMBL/GenBank/DDBJ whole genome shotgun (WGS) entry which is preliminary data.</text>
</comment>
<feature type="transmembrane region" description="Helical" evidence="1">
    <location>
        <begin position="517"/>
        <end position="534"/>
    </location>
</feature>
<feature type="transmembrane region" description="Helical" evidence="1">
    <location>
        <begin position="804"/>
        <end position="822"/>
    </location>
</feature>
<evidence type="ECO:0000256" key="1">
    <source>
        <dbReference type="SAM" id="Phobius"/>
    </source>
</evidence>
<feature type="transmembrane region" description="Helical" evidence="1">
    <location>
        <begin position="12"/>
        <end position="30"/>
    </location>
</feature>
<feature type="transmembrane region" description="Helical" evidence="1">
    <location>
        <begin position="541"/>
        <end position="559"/>
    </location>
</feature>
<feature type="transmembrane region" description="Helical" evidence="1">
    <location>
        <begin position="170"/>
        <end position="186"/>
    </location>
</feature>
<reference evidence="3" key="1">
    <citation type="journal article" date="2019" name="Int. J. Syst. Evol. Microbiol.">
        <title>The Global Catalogue of Microorganisms (GCM) 10K type strain sequencing project: providing services to taxonomists for standard genome sequencing and annotation.</title>
        <authorList>
            <consortium name="The Broad Institute Genomics Platform"/>
            <consortium name="The Broad Institute Genome Sequencing Center for Infectious Disease"/>
            <person name="Wu L."/>
            <person name="Ma J."/>
        </authorList>
    </citation>
    <scope>NUCLEOTIDE SEQUENCE [LARGE SCALE GENOMIC DNA]</scope>
    <source>
        <strain evidence="3">KCTC 22437</strain>
    </source>
</reference>
<dbReference type="RefSeq" id="WP_377189480.1">
    <property type="nucleotide sequence ID" value="NZ_JBHUPD010000004.1"/>
</dbReference>
<evidence type="ECO:0000313" key="3">
    <source>
        <dbReference type="Proteomes" id="UP001597557"/>
    </source>
</evidence>
<proteinExistence type="predicted"/>
<feature type="transmembrane region" description="Helical" evidence="1">
    <location>
        <begin position="455"/>
        <end position="475"/>
    </location>
</feature>
<sequence length="834" mass="92873">MSNWFKRNGIHFAIGGIFLVICFLYLTPAFQGKVLGQGDVLGAKSTTTEIDAYKAKDTTILWTNQIFGGMPAFQLWAPYKANITTHVIHVIDTIFPNPIDTLLLFLFGTYFLFIVLKLNPWLAAAGAVAFTFSSYNIILLAAGHSNQAFAISYFAPLLGGILLAIRGQRILGAAITALFLSLEIRANHVQMTYYLMFAIIILACIELYHAIKNKTLNEYLKSLAYLGGAIAIALLVNASILWSTYDYGKDTIRGQSNLKQNTAEPSTGLAKDYAYQWSQGVTECFTFLVPNAYGGGSGTEHLDQNSATVKVFTDAQQPEDRAIGIANQIASGSEQIGMHGLGTYWGNKSFTSGPFYFGAVICFLFVFGLLIVKSRLKWWILATVLLTMLLSFGGNWPYLSDLFFNYFPLYNKFRVVESILAVAGLCFPILALLALKEMIDAPDRKEITKKLKLSLYIVGGLLLVLIVVPELLLSFRSTGQADSVANLTQSLQNDAKLAQAVSAAIVQDRISLEKADAVRSLIFVVVAFGLLFAFVNKKVNVTILSLGVLVLVLVDMWQIDKRYLNADNFADKQESITPQPREVDQFIARDTDPDFKVFDTSAPLLYDTHNPFFHKSFGGYSAARLKRYQEIVDNQFTKSVNHDVLDMMNVKYIITADPKTQNLTMQANNTACGHAWFIQKVKFAKDADEEMQAISSFNPKEEAIIDQQYKPMIDQKEAYLDTNATIKLVNYNPDHMTYESSSAGSQIAVFSEVYYNRGWKMYIDGKETPYFRADYILRAAQIPLGNHKIEFIFHPTSYYTGETLSMVGSILLVLSLGFAGYVENKKKTPPTKAA</sequence>
<feature type="transmembrane region" description="Helical" evidence="1">
    <location>
        <begin position="223"/>
        <end position="245"/>
    </location>
</feature>
<feature type="transmembrane region" description="Helical" evidence="1">
    <location>
        <begin position="192"/>
        <end position="211"/>
    </location>
</feature>
<dbReference type="Pfam" id="PF09586">
    <property type="entry name" value="YfhO"/>
    <property type="match status" value="1"/>
</dbReference>
<keyword evidence="1" id="KW-0812">Transmembrane</keyword>
<keyword evidence="3" id="KW-1185">Reference proteome</keyword>
<dbReference type="PANTHER" id="PTHR38454:SF1">
    <property type="entry name" value="INTEGRAL MEMBRANE PROTEIN"/>
    <property type="match status" value="1"/>
</dbReference>
<feature type="transmembrane region" description="Helical" evidence="1">
    <location>
        <begin position="121"/>
        <end position="142"/>
    </location>
</feature>
<dbReference type="PANTHER" id="PTHR38454">
    <property type="entry name" value="INTEGRAL MEMBRANE PROTEIN-RELATED"/>
    <property type="match status" value="1"/>
</dbReference>
<dbReference type="Proteomes" id="UP001597557">
    <property type="component" value="Unassembled WGS sequence"/>
</dbReference>
<feature type="transmembrane region" description="Helical" evidence="1">
    <location>
        <begin position="99"/>
        <end position="116"/>
    </location>
</feature>
<gene>
    <name evidence="2" type="ORF">ACFS5N_18920</name>
</gene>
<feature type="transmembrane region" description="Helical" evidence="1">
    <location>
        <begin position="148"/>
        <end position="165"/>
    </location>
</feature>
<feature type="transmembrane region" description="Helical" evidence="1">
    <location>
        <begin position="418"/>
        <end position="435"/>
    </location>
</feature>
<keyword evidence="1" id="KW-1133">Transmembrane helix</keyword>
<name>A0ABW5YHP5_9SPHI</name>
<keyword evidence="1" id="KW-0472">Membrane</keyword>
<evidence type="ECO:0000313" key="2">
    <source>
        <dbReference type="EMBL" id="MFD2874564.1"/>
    </source>
</evidence>
<protein>
    <submittedName>
        <fullName evidence="2">YfhO family protein</fullName>
    </submittedName>
</protein>
<dbReference type="InterPro" id="IPR018580">
    <property type="entry name" value="Uncharacterised_YfhO"/>
</dbReference>
<feature type="transmembrane region" description="Helical" evidence="1">
    <location>
        <begin position="355"/>
        <end position="372"/>
    </location>
</feature>
<feature type="transmembrane region" description="Helical" evidence="1">
    <location>
        <begin position="379"/>
        <end position="398"/>
    </location>
</feature>